<dbReference type="Proteomes" id="UP001476247">
    <property type="component" value="Unassembled WGS sequence"/>
</dbReference>
<dbReference type="CDD" id="cd03443">
    <property type="entry name" value="PaaI_thioesterase"/>
    <property type="match status" value="1"/>
</dbReference>
<dbReference type="Gene3D" id="3.10.129.10">
    <property type="entry name" value="Hotdog Thioesterase"/>
    <property type="match status" value="1"/>
</dbReference>
<keyword evidence="3" id="KW-1185">Reference proteome</keyword>
<dbReference type="InterPro" id="IPR029069">
    <property type="entry name" value="HotDog_dom_sf"/>
</dbReference>
<evidence type="ECO:0000313" key="3">
    <source>
        <dbReference type="Proteomes" id="UP001476247"/>
    </source>
</evidence>
<evidence type="ECO:0000313" key="2">
    <source>
        <dbReference type="EMBL" id="GAA5796072.1"/>
    </source>
</evidence>
<evidence type="ECO:0000259" key="1">
    <source>
        <dbReference type="Pfam" id="PF03061"/>
    </source>
</evidence>
<dbReference type="SUPFAM" id="SSF54637">
    <property type="entry name" value="Thioesterase/thiol ester dehydrase-isomerase"/>
    <property type="match status" value="1"/>
</dbReference>
<dbReference type="PANTHER" id="PTHR47260">
    <property type="entry name" value="UPF0644 PROTEIN PB2B4.06"/>
    <property type="match status" value="1"/>
</dbReference>
<dbReference type="Pfam" id="PF03061">
    <property type="entry name" value="4HBT"/>
    <property type="match status" value="1"/>
</dbReference>
<dbReference type="InterPro" id="IPR006683">
    <property type="entry name" value="Thioestr_dom"/>
</dbReference>
<name>A0ABP9XPQ3_9FUNG</name>
<sequence length="208" mass="23357">MLSRLVLRSVFPKKPFYRYNTTMVATAEHIEQDPIREAESIRDNLDIVKKYRADPEIIEYEAHSHSSASTKKHSLTFSALRGPGMLIVNPVMFYNKTYTELTSVLHLGKNICGHDGIIHGGLAATILDEALAYIAFPALPNNIGFTANLNINYKRPIMSDQWVVMKAKLDKLEDRKAYVSASIQSLDGETVFTEATSLYISPKPKPQQ</sequence>
<dbReference type="EMBL" id="BAABUJ010000005">
    <property type="protein sequence ID" value="GAA5796072.1"/>
    <property type="molecule type" value="Genomic_DNA"/>
</dbReference>
<protein>
    <recommendedName>
        <fullName evidence="1">Thioesterase domain-containing protein</fullName>
    </recommendedName>
</protein>
<gene>
    <name evidence="2" type="ORF">HPULCUR_001441</name>
</gene>
<organism evidence="2 3">
    <name type="scientific">Helicostylum pulchrum</name>
    <dbReference type="NCBI Taxonomy" id="562976"/>
    <lineage>
        <taxon>Eukaryota</taxon>
        <taxon>Fungi</taxon>
        <taxon>Fungi incertae sedis</taxon>
        <taxon>Mucoromycota</taxon>
        <taxon>Mucoromycotina</taxon>
        <taxon>Mucoromycetes</taxon>
        <taxon>Mucorales</taxon>
        <taxon>Mucorineae</taxon>
        <taxon>Mucoraceae</taxon>
        <taxon>Helicostylum</taxon>
    </lineage>
</organism>
<reference evidence="2 3" key="1">
    <citation type="submission" date="2024-04" db="EMBL/GenBank/DDBJ databases">
        <title>genome sequences of Mucor flavus KT1a and Helicostylum pulchrum KT1b strains isolation_sourced from the surface of a dry-aged beef.</title>
        <authorList>
            <person name="Toyotome T."/>
            <person name="Hosono M."/>
            <person name="Torimaru M."/>
            <person name="Fukuda K."/>
            <person name="Mikami N."/>
        </authorList>
    </citation>
    <scope>NUCLEOTIDE SEQUENCE [LARGE SCALE GENOMIC DNA]</scope>
    <source>
        <strain evidence="2 3">KT1b</strain>
    </source>
</reference>
<dbReference type="PANTHER" id="PTHR47260:SF1">
    <property type="entry name" value="UPF0644 PROTEIN PB2B4.06"/>
    <property type="match status" value="1"/>
</dbReference>
<comment type="caution">
    <text evidence="2">The sequence shown here is derived from an EMBL/GenBank/DDBJ whole genome shotgun (WGS) entry which is preliminary data.</text>
</comment>
<proteinExistence type="predicted"/>
<dbReference type="InterPro" id="IPR052061">
    <property type="entry name" value="PTE-AB_protein"/>
</dbReference>
<accession>A0ABP9XPQ3</accession>
<feature type="domain" description="Thioesterase" evidence="1">
    <location>
        <begin position="116"/>
        <end position="191"/>
    </location>
</feature>